<comment type="caution">
    <text evidence="2">The sequence shown here is derived from an EMBL/GenBank/DDBJ whole genome shotgun (WGS) entry which is preliminary data.</text>
</comment>
<evidence type="ECO:0000313" key="2">
    <source>
        <dbReference type="EMBL" id="OGC46452.1"/>
    </source>
</evidence>
<gene>
    <name evidence="2" type="ORF">A2V49_02880</name>
</gene>
<dbReference type="AlphaFoldDB" id="A0A1F4UNL0"/>
<name>A0A1F4UNL0_UNCKA</name>
<evidence type="ECO:0000256" key="1">
    <source>
        <dbReference type="SAM" id="Phobius"/>
    </source>
</evidence>
<keyword evidence="1" id="KW-0812">Transmembrane</keyword>
<feature type="transmembrane region" description="Helical" evidence="1">
    <location>
        <begin position="20"/>
        <end position="38"/>
    </location>
</feature>
<organism evidence="2 3">
    <name type="scientific">candidate division WWE3 bacterium RBG_19FT_COMBO_34_6</name>
    <dbReference type="NCBI Taxonomy" id="1802612"/>
    <lineage>
        <taxon>Bacteria</taxon>
        <taxon>Katanobacteria</taxon>
    </lineage>
</organism>
<evidence type="ECO:0000313" key="3">
    <source>
        <dbReference type="Proteomes" id="UP000178615"/>
    </source>
</evidence>
<dbReference type="Proteomes" id="UP000178615">
    <property type="component" value="Unassembled WGS sequence"/>
</dbReference>
<reference evidence="2 3" key="1">
    <citation type="journal article" date="2016" name="Nat. Commun.">
        <title>Thousands of microbial genomes shed light on interconnected biogeochemical processes in an aquifer system.</title>
        <authorList>
            <person name="Anantharaman K."/>
            <person name="Brown C.T."/>
            <person name="Hug L.A."/>
            <person name="Sharon I."/>
            <person name="Castelle C.J."/>
            <person name="Probst A.J."/>
            <person name="Thomas B.C."/>
            <person name="Singh A."/>
            <person name="Wilkins M.J."/>
            <person name="Karaoz U."/>
            <person name="Brodie E.L."/>
            <person name="Williams K.H."/>
            <person name="Hubbard S.S."/>
            <person name="Banfield J.F."/>
        </authorList>
    </citation>
    <scope>NUCLEOTIDE SEQUENCE [LARGE SCALE GENOMIC DNA]</scope>
</reference>
<dbReference type="EMBL" id="MEUV01000004">
    <property type="protein sequence ID" value="OGC46452.1"/>
    <property type="molecule type" value="Genomic_DNA"/>
</dbReference>
<accession>A0A1F4UNL0</accession>
<protein>
    <submittedName>
        <fullName evidence="2">Uncharacterized protein</fullName>
    </submittedName>
</protein>
<keyword evidence="1" id="KW-1133">Transmembrane helix</keyword>
<sequence>MNKTRYLITQIRSLISSNKVVILIFLLICLGYLVNLPIDYYKNLKTGTFRRLLTSYDVTSATFLPYEIITKGTLYFSKETVEGMIRVEDTSVHSVILTGGKYFSSYPILSGLIAIPIYLIPILLKKSRN</sequence>
<keyword evidence="1" id="KW-0472">Membrane</keyword>
<feature type="transmembrane region" description="Helical" evidence="1">
    <location>
        <begin position="106"/>
        <end position="124"/>
    </location>
</feature>
<proteinExistence type="predicted"/>